<dbReference type="PANTHER" id="PTHR43300:SF7">
    <property type="entry name" value="UDP-N-ACETYLBACILLOSAMINE N-ACETYLTRANSFERASE"/>
    <property type="match status" value="1"/>
</dbReference>
<dbReference type="InterPro" id="IPR041561">
    <property type="entry name" value="PglD_N"/>
</dbReference>
<sequence length="202" mass="21731">MNRQLIILGAGGHAKVCYEIALSMAQWEEILFLDDNPNNRYFSISGPIGSLSNYPTADFFIGIGNNEYRKILTQQLLKLEYSLVKLIHPSAIISSTVTIGVGTVVMAGAVINSCTKIGKSCIINTSSSIDHDNFIGDYSHISPGSHVAGNVSIGELVWVGIGSVISNNITLTDGVKLGAGFIAYQDINQSGTYVNNTKYRIL</sequence>
<dbReference type="Pfam" id="PF17836">
    <property type="entry name" value="PglD_N"/>
    <property type="match status" value="1"/>
</dbReference>
<protein>
    <submittedName>
        <fullName evidence="2">Acetyltransferase</fullName>
    </submittedName>
</protein>
<dbReference type="InterPro" id="IPR011004">
    <property type="entry name" value="Trimer_LpxA-like_sf"/>
</dbReference>
<name>A0ABS0LN21_9LACT</name>
<comment type="caution">
    <text evidence="2">The sequence shown here is derived from an EMBL/GenBank/DDBJ whole genome shotgun (WGS) entry which is preliminary data.</text>
</comment>
<evidence type="ECO:0000313" key="3">
    <source>
        <dbReference type="Proteomes" id="UP000721415"/>
    </source>
</evidence>
<dbReference type="Gene3D" id="3.40.50.20">
    <property type="match status" value="1"/>
</dbReference>
<dbReference type="InterPro" id="IPR050179">
    <property type="entry name" value="Trans_hexapeptide_repeat"/>
</dbReference>
<reference evidence="2 3" key="1">
    <citation type="submission" date="2020-07" db="EMBL/GenBank/DDBJ databases">
        <title>Facklamia lactis sp. nov., isolated from raw milk.</title>
        <authorList>
            <person name="Doll E.V."/>
            <person name="Huptas C."/>
            <person name="Staib L."/>
            <person name="Wenning M."/>
            <person name="Scherer S."/>
        </authorList>
    </citation>
    <scope>NUCLEOTIDE SEQUENCE [LARGE SCALE GENOMIC DNA]</scope>
    <source>
        <strain evidence="2 3">DSM 111018</strain>
    </source>
</reference>
<evidence type="ECO:0000259" key="1">
    <source>
        <dbReference type="Pfam" id="PF17836"/>
    </source>
</evidence>
<dbReference type="SUPFAM" id="SSF51161">
    <property type="entry name" value="Trimeric LpxA-like enzymes"/>
    <property type="match status" value="1"/>
</dbReference>
<dbReference type="RefSeq" id="WP_197113491.1">
    <property type="nucleotide sequence ID" value="NZ_JACBXQ010000001.1"/>
</dbReference>
<dbReference type="CDD" id="cd03360">
    <property type="entry name" value="LbH_AT_putative"/>
    <property type="match status" value="1"/>
</dbReference>
<feature type="domain" description="PglD N-terminal" evidence="1">
    <location>
        <begin position="4"/>
        <end position="76"/>
    </location>
</feature>
<dbReference type="Gene3D" id="2.160.10.10">
    <property type="entry name" value="Hexapeptide repeat proteins"/>
    <property type="match status" value="1"/>
</dbReference>
<dbReference type="EMBL" id="JACBXQ010000001">
    <property type="protein sequence ID" value="MBG9985377.1"/>
    <property type="molecule type" value="Genomic_DNA"/>
</dbReference>
<dbReference type="PANTHER" id="PTHR43300">
    <property type="entry name" value="ACETYLTRANSFERASE"/>
    <property type="match status" value="1"/>
</dbReference>
<organism evidence="2 3">
    <name type="scientific">Facklamia lactis</name>
    <dbReference type="NCBI Taxonomy" id="2749967"/>
    <lineage>
        <taxon>Bacteria</taxon>
        <taxon>Bacillati</taxon>
        <taxon>Bacillota</taxon>
        <taxon>Bacilli</taxon>
        <taxon>Lactobacillales</taxon>
        <taxon>Aerococcaceae</taxon>
        <taxon>Facklamia</taxon>
    </lineage>
</organism>
<accession>A0ABS0LN21</accession>
<dbReference type="Proteomes" id="UP000721415">
    <property type="component" value="Unassembled WGS sequence"/>
</dbReference>
<dbReference type="InterPro" id="IPR020019">
    <property type="entry name" value="AcTrfase_PglD-like"/>
</dbReference>
<evidence type="ECO:0000313" key="2">
    <source>
        <dbReference type="EMBL" id="MBG9985377.1"/>
    </source>
</evidence>
<proteinExistence type="predicted"/>
<gene>
    <name evidence="2" type="ORF">HZY91_00545</name>
</gene>
<keyword evidence="3" id="KW-1185">Reference proteome</keyword>
<dbReference type="NCBIfam" id="TIGR03570">
    <property type="entry name" value="NeuD_NnaD"/>
    <property type="match status" value="1"/>
</dbReference>